<evidence type="ECO:0000313" key="2">
    <source>
        <dbReference type="Proteomes" id="UP000323569"/>
    </source>
</evidence>
<dbReference type="EMBL" id="BHVO01000052">
    <property type="protein sequence ID" value="GCA71357.1"/>
    <property type="molecule type" value="Genomic_DNA"/>
</dbReference>
<protein>
    <submittedName>
        <fullName evidence="1">Uncharacterized protein</fullName>
    </submittedName>
</protein>
<gene>
    <name evidence="1" type="ORF">MiYa_02896</name>
</gene>
<comment type="caution">
    <text evidence="1">The sequence shown here is derived from an EMBL/GenBank/DDBJ whole genome shotgun (WGS) entry which is preliminary data.</text>
</comment>
<reference evidence="1 2" key="1">
    <citation type="submission" date="2018-09" db="EMBL/GenBank/DDBJ databases">
        <title>Evolutionary history of phycoerythrin pigmentation in the water bloom-forming cyanobacterium Microcystis aeruginosa.</title>
        <authorList>
            <person name="Tanabe Y."/>
            <person name="Tanabe Y."/>
            <person name="Yamaguchi H."/>
        </authorList>
    </citation>
    <scope>NUCLEOTIDE SEQUENCE [LARGE SCALE GENOMIC DNA]</scope>
    <source>
        <strain evidence="1 2">NIES-2519</strain>
    </source>
</reference>
<dbReference type="AlphaFoldDB" id="A0A5A5RDY5"/>
<organism evidence="1 2">
    <name type="scientific">Microcystis aeruginosa NIES-2519</name>
    <dbReference type="NCBI Taxonomy" id="2303981"/>
    <lineage>
        <taxon>Bacteria</taxon>
        <taxon>Bacillati</taxon>
        <taxon>Cyanobacteriota</taxon>
        <taxon>Cyanophyceae</taxon>
        <taxon>Oscillatoriophycideae</taxon>
        <taxon>Chroococcales</taxon>
        <taxon>Microcystaceae</taxon>
        <taxon>Microcystis</taxon>
    </lineage>
</organism>
<dbReference type="RefSeq" id="WP_255348763.1">
    <property type="nucleotide sequence ID" value="NZ_BHVO01000052.1"/>
</dbReference>
<accession>A0A5A5RDY5</accession>
<proteinExistence type="predicted"/>
<dbReference type="Proteomes" id="UP000323569">
    <property type="component" value="Unassembled WGS sequence"/>
</dbReference>
<name>A0A5A5RDY5_MICAE</name>
<sequence>MDIESTKVTPEEIAQFRAELADNLSAIAALDGDDMAIYFCVS</sequence>
<evidence type="ECO:0000313" key="1">
    <source>
        <dbReference type="EMBL" id="GCA71357.1"/>
    </source>
</evidence>